<evidence type="ECO:0000256" key="2">
    <source>
        <dbReference type="ARBA" id="ARBA00016013"/>
    </source>
</evidence>
<name>A0A517MKQ6_9BACT</name>
<dbReference type="Proteomes" id="UP000320672">
    <property type="component" value="Chromosome"/>
</dbReference>
<proteinExistence type="inferred from homology"/>
<keyword evidence="7" id="KW-1185">Reference proteome</keyword>
<dbReference type="GO" id="GO:0044781">
    <property type="term" value="P:bacterial-type flagellum organization"/>
    <property type="evidence" value="ECO:0007669"/>
    <property type="project" value="UniProtKB-KW"/>
</dbReference>
<keyword evidence="3" id="KW-1005">Bacterial flagellum biogenesis</keyword>
<sequence length="145" mass="15574">MSAINTSGSSVQSAENLSSSNQNDGFSDVNMDQFLQLLITEMQNQDPMDPMENSEMLQQIGQIREIGATDQLTNTLAGFAQNQELITASGLIGQQVDALADDSTEVSGVVDKVTIETGEDDSRNVKVHVGGKTIDIKNIRQINSA</sequence>
<accession>A0A517MKQ6</accession>
<dbReference type="RefSeq" id="WP_145353602.1">
    <property type="nucleotide sequence ID" value="NZ_CP036262.1"/>
</dbReference>
<evidence type="ECO:0000256" key="5">
    <source>
        <dbReference type="SAM" id="MobiDB-lite"/>
    </source>
</evidence>
<dbReference type="EMBL" id="CP036262">
    <property type="protein sequence ID" value="QDS95454.1"/>
    <property type="molecule type" value="Genomic_DNA"/>
</dbReference>
<dbReference type="InterPro" id="IPR005648">
    <property type="entry name" value="FlgD"/>
</dbReference>
<dbReference type="OrthoDB" id="280334at2"/>
<comment type="function">
    <text evidence="4">Required for flagellar hook formation. May act as a scaffolding protein.</text>
</comment>
<feature type="region of interest" description="Disordered" evidence="5">
    <location>
        <begin position="1"/>
        <end position="26"/>
    </location>
</feature>
<organism evidence="6 7">
    <name type="scientific">Roseimaritima multifibrata</name>
    <dbReference type="NCBI Taxonomy" id="1930274"/>
    <lineage>
        <taxon>Bacteria</taxon>
        <taxon>Pseudomonadati</taxon>
        <taxon>Planctomycetota</taxon>
        <taxon>Planctomycetia</taxon>
        <taxon>Pirellulales</taxon>
        <taxon>Pirellulaceae</taxon>
        <taxon>Roseimaritima</taxon>
    </lineage>
</organism>
<dbReference type="AlphaFoldDB" id="A0A517MKQ6"/>
<dbReference type="KEGG" id="rml:FF011L_42500"/>
<evidence type="ECO:0000256" key="3">
    <source>
        <dbReference type="ARBA" id="ARBA00022795"/>
    </source>
</evidence>
<evidence type="ECO:0000313" key="6">
    <source>
        <dbReference type="EMBL" id="QDS95454.1"/>
    </source>
</evidence>
<dbReference type="Pfam" id="PF03963">
    <property type="entry name" value="FlgD"/>
    <property type="match status" value="1"/>
</dbReference>
<feature type="compositionally biased region" description="Polar residues" evidence="5">
    <location>
        <begin position="1"/>
        <end position="25"/>
    </location>
</feature>
<evidence type="ECO:0000256" key="4">
    <source>
        <dbReference type="ARBA" id="ARBA00024746"/>
    </source>
</evidence>
<evidence type="ECO:0000256" key="1">
    <source>
        <dbReference type="ARBA" id="ARBA00010577"/>
    </source>
</evidence>
<gene>
    <name evidence="6" type="primary">flgD</name>
    <name evidence="6" type="ORF">FF011L_42500</name>
</gene>
<reference evidence="6 7" key="1">
    <citation type="submission" date="2019-02" db="EMBL/GenBank/DDBJ databases">
        <title>Deep-cultivation of Planctomycetes and their phenomic and genomic characterization uncovers novel biology.</title>
        <authorList>
            <person name="Wiegand S."/>
            <person name="Jogler M."/>
            <person name="Boedeker C."/>
            <person name="Pinto D."/>
            <person name="Vollmers J."/>
            <person name="Rivas-Marin E."/>
            <person name="Kohn T."/>
            <person name="Peeters S.H."/>
            <person name="Heuer A."/>
            <person name="Rast P."/>
            <person name="Oberbeckmann S."/>
            <person name="Bunk B."/>
            <person name="Jeske O."/>
            <person name="Meyerdierks A."/>
            <person name="Storesund J.E."/>
            <person name="Kallscheuer N."/>
            <person name="Luecker S."/>
            <person name="Lage O.M."/>
            <person name="Pohl T."/>
            <person name="Merkel B.J."/>
            <person name="Hornburger P."/>
            <person name="Mueller R.-W."/>
            <person name="Bruemmer F."/>
            <person name="Labrenz M."/>
            <person name="Spormann A.M."/>
            <person name="Op den Camp H."/>
            <person name="Overmann J."/>
            <person name="Amann R."/>
            <person name="Jetten M.S.M."/>
            <person name="Mascher T."/>
            <person name="Medema M.H."/>
            <person name="Devos D.P."/>
            <person name="Kaster A.-K."/>
            <person name="Ovreas L."/>
            <person name="Rohde M."/>
            <person name="Galperin M.Y."/>
            <person name="Jogler C."/>
        </authorList>
    </citation>
    <scope>NUCLEOTIDE SEQUENCE [LARGE SCALE GENOMIC DNA]</scope>
    <source>
        <strain evidence="6 7">FF011L</strain>
    </source>
</reference>
<evidence type="ECO:0000313" key="7">
    <source>
        <dbReference type="Proteomes" id="UP000320672"/>
    </source>
</evidence>
<comment type="similarity">
    <text evidence="1">Belongs to the FlgD family.</text>
</comment>
<protein>
    <recommendedName>
        <fullName evidence="2">Basal-body rod modification protein FlgD</fullName>
    </recommendedName>
</protein>